<keyword evidence="8" id="KW-1185">Reference proteome</keyword>
<dbReference type="Pfam" id="PF13385">
    <property type="entry name" value="Laminin_G_3"/>
    <property type="match status" value="1"/>
</dbReference>
<dbReference type="OrthoDB" id="430340at2759"/>
<name>A0A5B7EJ05_PORTR</name>
<dbReference type="Proteomes" id="UP000324222">
    <property type="component" value="Unassembled WGS sequence"/>
</dbReference>
<evidence type="ECO:0000256" key="5">
    <source>
        <dbReference type="PROSITE-ProRule" id="PRU00122"/>
    </source>
</evidence>
<dbReference type="EMBL" id="VSRR010002790">
    <property type="protein sequence ID" value="MPC33247.1"/>
    <property type="molecule type" value="Genomic_DNA"/>
</dbReference>
<comment type="caution">
    <text evidence="7">The sequence shown here is derived from an EMBL/GenBank/DDBJ whole genome shotgun (WGS) entry which is preliminary data.</text>
</comment>
<comment type="cofactor">
    <cofactor evidence="1">
        <name>Ca(2+)</name>
        <dbReference type="ChEBI" id="CHEBI:29108"/>
    </cofactor>
</comment>
<evidence type="ECO:0000313" key="8">
    <source>
        <dbReference type="Proteomes" id="UP000324222"/>
    </source>
</evidence>
<evidence type="ECO:0000256" key="4">
    <source>
        <dbReference type="ARBA" id="ARBA00023157"/>
    </source>
</evidence>
<dbReference type="PANTHER" id="PTHR19277">
    <property type="entry name" value="PENTRAXIN"/>
    <property type="match status" value="1"/>
</dbReference>
<evidence type="ECO:0000259" key="6">
    <source>
        <dbReference type="PROSITE" id="PS50025"/>
    </source>
</evidence>
<protein>
    <submittedName>
        <fullName evidence="7">Pentraxin-4</fullName>
    </submittedName>
</protein>
<proteinExistence type="predicted"/>
<dbReference type="PANTHER" id="PTHR19277:SF125">
    <property type="entry name" value="B6"/>
    <property type="match status" value="1"/>
</dbReference>
<keyword evidence="4" id="KW-1015">Disulfide bond</keyword>
<dbReference type="InterPro" id="IPR051360">
    <property type="entry name" value="Neuronal_Pentraxin_Related"/>
</dbReference>
<sequence length="290" mass="32945">MSLFPTHRSPYVPTNRRVLLQATNTGIAIEFFEDIKEFVTYRTNIPVNDGQWHHVALVWDGMAGTITLTTDAVVVAQVEDFGQGRHLPMFGWVTLGSVESEFSGYKNERGFHGRIARLNAWNRPLDFRAEIPKMVPDFYTCGAEGFWRPTEDPTAQMVYPACAPSTPAQRVFNINMQFPSSVICNAAGQNVLSERIRHALNKLNSRWNFCTDTTASSGKCNGLDVLVDCSRRNRIAREAEPERQKRQAAPETDDVYEVKITFPSVNEARQKRDTDQAYQYNLRVSFQSKK</sequence>
<dbReference type="Gene3D" id="2.60.120.200">
    <property type="match status" value="1"/>
</dbReference>
<dbReference type="PROSITE" id="PS50025">
    <property type="entry name" value="LAM_G_DOMAIN"/>
    <property type="match status" value="1"/>
</dbReference>
<evidence type="ECO:0000313" key="7">
    <source>
        <dbReference type="EMBL" id="MPC33247.1"/>
    </source>
</evidence>
<dbReference type="CDD" id="cd00110">
    <property type="entry name" value="LamG"/>
    <property type="match status" value="1"/>
</dbReference>
<keyword evidence="2" id="KW-0479">Metal-binding</keyword>
<evidence type="ECO:0000256" key="2">
    <source>
        <dbReference type="ARBA" id="ARBA00022723"/>
    </source>
</evidence>
<comment type="caution">
    <text evidence="5">Lacks conserved residue(s) required for the propagation of feature annotation.</text>
</comment>
<dbReference type="GO" id="GO:0046872">
    <property type="term" value="F:metal ion binding"/>
    <property type="evidence" value="ECO:0007669"/>
    <property type="project" value="UniProtKB-KW"/>
</dbReference>
<keyword evidence="3" id="KW-0106">Calcium</keyword>
<organism evidence="7 8">
    <name type="scientific">Portunus trituberculatus</name>
    <name type="common">Swimming crab</name>
    <name type="synonym">Neptunus trituberculatus</name>
    <dbReference type="NCBI Taxonomy" id="210409"/>
    <lineage>
        <taxon>Eukaryota</taxon>
        <taxon>Metazoa</taxon>
        <taxon>Ecdysozoa</taxon>
        <taxon>Arthropoda</taxon>
        <taxon>Crustacea</taxon>
        <taxon>Multicrustacea</taxon>
        <taxon>Malacostraca</taxon>
        <taxon>Eumalacostraca</taxon>
        <taxon>Eucarida</taxon>
        <taxon>Decapoda</taxon>
        <taxon>Pleocyemata</taxon>
        <taxon>Brachyura</taxon>
        <taxon>Eubrachyura</taxon>
        <taxon>Portunoidea</taxon>
        <taxon>Portunidae</taxon>
        <taxon>Portuninae</taxon>
        <taxon>Portunus</taxon>
    </lineage>
</organism>
<evidence type="ECO:0000256" key="3">
    <source>
        <dbReference type="ARBA" id="ARBA00022837"/>
    </source>
</evidence>
<dbReference type="InterPro" id="IPR001791">
    <property type="entry name" value="Laminin_G"/>
</dbReference>
<gene>
    <name evidence="7" type="primary">Ptx4</name>
    <name evidence="7" type="ORF">E2C01_026591</name>
</gene>
<feature type="domain" description="Laminin G" evidence="6">
    <location>
        <begin position="1"/>
        <end position="141"/>
    </location>
</feature>
<dbReference type="SUPFAM" id="SSF49899">
    <property type="entry name" value="Concanavalin A-like lectins/glucanases"/>
    <property type="match status" value="1"/>
</dbReference>
<evidence type="ECO:0000256" key="1">
    <source>
        <dbReference type="ARBA" id="ARBA00001913"/>
    </source>
</evidence>
<reference evidence="7 8" key="1">
    <citation type="submission" date="2019-05" db="EMBL/GenBank/DDBJ databases">
        <title>Another draft genome of Portunus trituberculatus and its Hox gene families provides insights of decapod evolution.</title>
        <authorList>
            <person name="Jeong J.-H."/>
            <person name="Song I."/>
            <person name="Kim S."/>
            <person name="Choi T."/>
            <person name="Kim D."/>
            <person name="Ryu S."/>
            <person name="Kim W."/>
        </authorList>
    </citation>
    <scope>NUCLEOTIDE SEQUENCE [LARGE SCALE GENOMIC DNA]</scope>
    <source>
        <tissue evidence="7">Muscle</tissue>
    </source>
</reference>
<dbReference type="AlphaFoldDB" id="A0A5B7EJ05"/>
<dbReference type="InterPro" id="IPR013320">
    <property type="entry name" value="ConA-like_dom_sf"/>
</dbReference>
<accession>A0A5B7EJ05</accession>